<dbReference type="PANTHER" id="PTHR44169">
    <property type="entry name" value="NADPH-DEPENDENT 1-ACYLDIHYDROXYACETONE PHOSPHATE REDUCTASE"/>
    <property type="match status" value="1"/>
</dbReference>
<reference evidence="4 5" key="1">
    <citation type="submission" date="2020-06" db="EMBL/GenBank/DDBJ databases">
        <title>Nonomuraea sp. SMC257, a novel actinomycete isolated from soil.</title>
        <authorList>
            <person name="Chanama M."/>
        </authorList>
    </citation>
    <scope>NUCLEOTIDE SEQUENCE [LARGE SCALE GENOMIC DNA]</scope>
    <source>
        <strain evidence="4 5">SMC257</strain>
    </source>
</reference>
<dbReference type="GO" id="GO:0016491">
    <property type="term" value="F:oxidoreductase activity"/>
    <property type="evidence" value="ECO:0007669"/>
    <property type="project" value="UniProtKB-KW"/>
</dbReference>
<dbReference type="PANTHER" id="PTHR44169:SF6">
    <property type="entry name" value="NADPH-DEPENDENT 1-ACYLDIHYDROXYACETONE PHOSPHATE REDUCTASE"/>
    <property type="match status" value="1"/>
</dbReference>
<evidence type="ECO:0000313" key="4">
    <source>
        <dbReference type="EMBL" id="NUW37669.1"/>
    </source>
</evidence>
<dbReference type="AlphaFoldDB" id="A0A7Y6M8R6"/>
<keyword evidence="5" id="KW-1185">Reference proteome</keyword>
<evidence type="ECO:0000256" key="2">
    <source>
        <dbReference type="ARBA" id="ARBA00023002"/>
    </source>
</evidence>
<accession>A0A7Y6M8R6</accession>
<sequence>MATRICLVTGASSGIGHATALELLRAGHVVYGAARRVERMEAIRAAGGHVLRADVTSEADTERAVRTILDEQGRVDVLVNNAGAGLHGAIEDVPVERARRLFEVNLFGAARLAQLVLPGMRERRSGRIVNVSSIAGRFSLPMVAWYHASKHALEAFSDGLRQEVRPFGIEVVVVEPGLVRTEFEQEAARELRAFSGSGAYHRLAEAMARRSEGAAAAGMSDPAVVARTIRKAVETRRPRLRYPTGHLARSILAFAGLTPDRLFDRMVTRIG</sequence>
<organism evidence="4 5">
    <name type="scientific">Nonomuraea montanisoli</name>
    <dbReference type="NCBI Taxonomy" id="2741721"/>
    <lineage>
        <taxon>Bacteria</taxon>
        <taxon>Bacillati</taxon>
        <taxon>Actinomycetota</taxon>
        <taxon>Actinomycetes</taxon>
        <taxon>Streptosporangiales</taxon>
        <taxon>Streptosporangiaceae</taxon>
        <taxon>Nonomuraea</taxon>
    </lineage>
</organism>
<dbReference type="EMBL" id="JABWGN010000022">
    <property type="protein sequence ID" value="NUW37669.1"/>
    <property type="molecule type" value="Genomic_DNA"/>
</dbReference>
<evidence type="ECO:0000313" key="5">
    <source>
        <dbReference type="Proteomes" id="UP000586042"/>
    </source>
</evidence>
<comment type="caution">
    <text evidence="4">The sequence shown here is derived from an EMBL/GenBank/DDBJ whole genome shotgun (WGS) entry which is preliminary data.</text>
</comment>
<dbReference type="SUPFAM" id="SSF51735">
    <property type="entry name" value="NAD(P)-binding Rossmann-fold domains"/>
    <property type="match status" value="1"/>
</dbReference>
<dbReference type="InterPro" id="IPR002347">
    <property type="entry name" value="SDR_fam"/>
</dbReference>
<dbReference type="Gene3D" id="3.40.50.720">
    <property type="entry name" value="NAD(P)-binding Rossmann-like Domain"/>
    <property type="match status" value="1"/>
</dbReference>
<proteinExistence type="inferred from homology"/>
<name>A0A7Y6M8R6_9ACTN</name>
<comment type="similarity">
    <text evidence="1 3">Belongs to the short-chain dehydrogenases/reductases (SDR) family.</text>
</comment>
<dbReference type="NCBIfam" id="NF004826">
    <property type="entry name" value="PRK06182.1"/>
    <property type="match status" value="1"/>
</dbReference>
<dbReference type="RefSeq" id="WP_175595113.1">
    <property type="nucleotide sequence ID" value="NZ_JABWGN010000022.1"/>
</dbReference>
<dbReference type="PRINTS" id="PR00081">
    <property type="entry name" value="GDHRDH"/>
</dbReference>
<evidence type="ECO:0000256" key="3">
    <source>
        <dbReference type="RuleBase" id="RU000363"/>
    </source>
</evidence>
<evidence type="ECO:0000256" key="1">
    <source>
        <dbReference type="ARBA" id="ARBA00006484"/>
    </source>
</evidence>
<keyword evidence="2" id="KW-0560">Oxidoreductase</keyword>
<dbReference type="PRINTS" id="PR00080">
    <property type="entry name" value="SDRFAMILY"/>
</dbReference>
<dbReference type="Pfam" id="PF00106">
    <property type="entry name" value="adh_short"/>
    <property type="match status" value="1"/>
</dbReference>
<protein>
    <submittedName>
        <fullName evidence="4">SDR family NAD(P)-dependent oxidoreductase</fullName>
    </submittedName>
</protein>
<dbReference type="Proteomes" id="UP000586042">
    <property type="component" value="Unassembled WGS sequence"/>
</dbReference>
<dbReference type="InterPro" id="IPR036291">
    <property type="entry name" value="NAD(P)-bd_dom_sf"/>
</dbReference>
<gene>
    <name evidence="4" type="ORF">HTZ77_40635</name>
</gene>
<dbReference type="CDD" id="cd05374">
    <property type="entry name" value="17beta-HSD-like_SDR_c"/>
    <property type="match status" value="1"/>
</dbReference>